<dbReference type="Gene3D" id="3.10.180.10">
    <property type="entry name" value="2,3-Dihydroxybiphenyl 1,2-Dioxygenase, domain 1"/>
    <property type="match status" value="1"/>
</dbReference>
<proteinExistence type="predicted"/>
<dbReference type="Proteomes" id="UP000679779">
    <property type="component" value="Unassembled WGS sequence"/>
</dbReference>
<name>A0A920CBS5_9BACL</name>
<dbReference type="PROSITE" id="PS51819">
    <property type="entry name" value="VOC"/>
    <property type="match status" value="1"/>
</dbReference>
<dbReference type="RefSeq" id="WP_160038766.1">
    <property type="nucleotide sequence ID" value="NZ_BORQ01000004.1"/>
</dbReference>
<evidence type="ECO:0000313" key="2">
    <source>
        <dbReference type="EMBL" id="GIO32188.1"/>
    </source>
</evidence>
<dbReference type="InterPro" id="IPR004360">
    <property type="entry name" value="Glyas_Fos-R_dOase_dom"/>
</dbReference>
<dbReference type="SUPFAM" id="SSF54593">
    <property type="entry name" value="Glyoxalase/Bleomycin resistance protein/Dihydroxybiphenyl dioxygenase"/>
    <property type="match status" value="1"/>
</dbReference>
<gene>
    <name evidence="2" type="ORF">J2TS6_33290</name>
</gene>
<feature type="domain" description="VOC" evidence="1">
    <location>
        <begin position="12"/>
        <end position="120"/>
    </location>
</feature>
<organism evidence="2 3">
    <name type="scientific">Paenibacillus albilobatus</name>
    <dbReference type="NCBI Taxonomy" id="2716884"/>
    <lineage>
        <taxon>Bacteria</taxon>
        <taxon>Bacillati</taxon>
        <taxon>Bacillota</taxon>
        <taxon>Bacilli</taxon>
        <taxon>Bacillales</taxon>
        <taxon>Paenibacillaceae</taxon>
        <taxon>Paenibacillus</taxon>
    </lineage>
</organism>
<accession>A0A920CBS5</accession>
<evidence type="ECO:0000313" key="3">
    <source>
        <dbReference type="Proteomes" id="UP000679779"/>
    </source>
</evidence>
<dbReference type="InterPro" id="IPR037523">
    <property type="entry name" value="VOC_core"/>
</dbReference>
<dbReference type="AlphaFoldDB" id="A0A920CBS5"/>
<comment type="caution">
    <text evidence="2">The sequence shown here is derived from an EMBL/GenBank/DDBJ whole genome shotgun (WGS) entry which is preliminary data.</text>
</comment>
<reference evidence="2" key="1">
    <citation type="submission" date="2021-03" db="EMBL/GenBank/DDBJ databases">
        <title>Antimicrobial resistance genes in bacteria isolated from Japanese honey, and their potential for conferring macrolide and lincosamide resistance in the American foulbrood pathogen Paenibacillus larvae.</title>
        <authorList>
            <person name="Okamoto M."/>
            <person name="Kumagai M."/>
            <person name="Kanamori H."/>
            <person name="Takamatsu D."/>
        </authorList>
    </citation>
    <scope>NUCLEOTIDE SEQUENCE</scope>
    <source>
        <strain evidence="2">J2TS6</strain>
    </source>
</reference>
<evidence type="ECO:0000259" key="1">
    <source>
        <dbReference type="PROSITE" id="PS51819"/>
    </source>
</evidence>
<dbReference type="Pfam" id="PF00903">
    <property type="entry name" value="Glyoxalase"/>
    <property type="match status" value="1"/>
</dbReference>
<dbReference type="InterPro" id="IPR029068">
    <property type="entry name" value="Glyas_Bleomycin-R_OHBP_Dase"/>
</dbReference>
<keyword evidence="3" id="KW-1185">Reference proteome</keyword>
<protein>
    <recommendedName>
        <fullName evidence="1">VOC domain-containing protein</fullName>
    </recommendedName>
</protein>
<dbReference type="EMBL" id="BORQ01000004">
    <property type="protein sequence ID" value="GIO32188.1"/>
    <property type="molecule type" value="Genomic_DNA"/>
</dbReference>
<sequence>MTEQRKVKLVERIDAVFLPVKGLGKAVDWYTDIFGLEVRWRNQRFAGLDVGSNVGFHLVEVKDYAANQNYCPSNFAAHDLDSVRAKLEERGVVMSGYRDGEPRRFDFFDPDGNILTIIQVGE</sequence>